<organism evidence="2 3">
    <name type="scientific">Ureibacillus chungkukjangi</name>
    <dbReference type="NCBI Taxonomy" id="1202712"/>
    <lineage>
        <taxon>Bacteria</taxon>
        <taxon>Bacillati</taxon>
        <taxon>Bacillota</taxon>
        <taxon>Bacilli</taxon>
        <taxon>Bacillales</taxon>
        <taxon>Caryophanaceae</taxon>
        <taxon>Ureibacillus</taxon>
    </lineage>
</organism>
<evidence type="ECO:0000256" key="1">
    <source>
        <dbReference type="SAM" id="SignalP"/>
    </source>
</evidence>
<name>A0A318TYZ2_9BACL</name>
<accession>A0A318TYZ2</accession>
<sequence length="175" mass="19768">MKRKWFLAATASVLLVTLTGCGKTVEEQIDTGVASAQTVFEENPQQSNKTIGKIELYVPTGFNVEESEDLNNLIITKGKESYILFVNYYEKEDSNLHYELLKNDSSKKIIKEETVEFDGAFGFSAVREYDKEQFELIVSSGGVKMSTISEDKNIDQKLVDMMTIVRSVKIAEEKE</sequence>
<reference evidence="2 3" key="1">
    <citation type="submission" date="2018-06" db="EMBL/GenBank/DDBJ databases">
        <title>Genomic Encyclopedia of Archaeal and Bacterial Type Strains, Phase II (KMG-II): from individual species to whole genera.</title>
        <authorList>
            <person name="Goeker M."/>
        </authorList>
    </citation>
    <scope>NUCLEOTIDE SEQUENCE [LARGE SCALE GENOMIC DNA]</scope>
    <source>
        <strain evidence="2 3">KACC 16626</strain>
    </source>
</reference>
<evidence type="ECO:0000313" key="3">
    <source>
        <dbReference type="Proteomes" id="UP000247416"/>
    </source>
</evidence>
<dbReference type="EMBL" id="QJTJ01000001">
    <property type="protein sequence ID" value="PYF09090.1"/>
    <property type="molecule type" value="Genomic_DNA"/>
</dbReference>
<dbReference type="RefSeq" id="WP_107935506.1">
    <property type="nucleotide sequence ID" value="NZ_CP085009.1"/>
</dbReference>
<protein>
    <recommendedName>
        <fullName evidence="4">DUF4367 domain-containing protein</fullName>
    </recommendedName>
</protein>
<evidence type="ECO:0008006" key="4">
    <source>
        <dbReference type="Google" id="ProtNLM"/>
    </source>
</evidence>
<dbReference type="OrthoDB" id="2450230at2"/>
<dbReference type="AlphaFoldDB" id="A0A318TYZ2"/>
<keyword evidence="1" id="KW-0732">Signal</keyword>
<keyword evidence="3" id="KW-1185">Reference proteome</keyword>
<feature type="chain" id="PRO_5016348008" description="DUF4367 domain-containing protein" evidence="1">
    <location>
        <begin position="23"/>
        <end position="175"/>
    </location>
</feature>
<feature type="signal peptide" evidence="1">
    <location>
        <begin position="1"/>
        <end position="22"/>
    </location>
</feature>
<gene>
    <name evidence="2" type="ORF">BJ095_101317</name>
</gene>
<proteinExistence type="predicted"/>
<dbReference type="PROSITE" id="PS51257">
    <property type="entry name" value="PROKAR_LIPOPROTEIN"/>
    <property type="match status" value="1"/>
</dbReference>
<comment type="caution">
    <text evidence="2">The sequence shown here is derived from an EMBL/GenBank/DDBJ whole genome shotgun (WGS) entry which is preliminary data.</text>
</comment>
<evidence type="ECO:0000313" key="2">
    <source>
        <dbReference type="EMBL" id="PYF09090.1"/>
    </source>
</evidence>
<dbReference type="Proteomes" id="UP000247416">
    <property type="component" value="Unassembled WGS sequence"/>
</dbReference>